<gene>
    <name evidence="1" type="ORF">QE152_g5035</name>
</gene>
<dbReference type="AlphaFoldDB" id="A0AAW1MYG5"/>
<proteinExistence type="predicted"/>
<comment type="caution">
    <text evidence="1">The sequence shown here is derived from an EMBL/GenBank/DDBJ whole genome shotgun (WGS) entry which is preliminary data.</text>
</comment>
<evidence type="ECO:0000313" key="1">
    <source>
        <dbReference type="EMBL" id="KAK9751397.1"/>
    </source>
</evidence>
<evidence type="ECO:0000313" key="2">
    <source>
        <dbReference type="Proteomes" id="UP001458880"/>
    </source>
</evidence>
<accession>A0AAW1MYG5</accession>
<name>A0AAW1MYG5_POPJA</name>
<dbReference type="EMBL" id="JASPKY010000028">
    <property type="protein sequence ID" value="KAK9751397.1"/>
    <property type="molecule type" value="Genomic_DNA"/>
</dbReference>
<protein>
    <submittedName>
        <fullName evidence="1">Uncharacterized protein</fullName>
    </submittedName>
</protein>
<sequence length="102" mass="12251">MCHNDYFLAPLYKMNHGNILKREWVDGIGTWSLQDESWEHFETGVGRWNRDLVFNLQLSSFQSVYIVPLWTARRWNRDLVFNLQLSSFQSVYIVPLWTARKL</sequence>
<organism evidence="1 2">
    <name type="scientific">Popillia japonica</name>
    <name type="common">Japanese beetle</name>
    <dbReference type="NCBI Taxonomy" id="7064"/>
    <lineage>
        <taxon>Eukaryota</taxon>
        <taxon>Metazoa</taxon>
        <taxon>Ecdysozoa</taxon>
        <taxon>Arthropoda</taxon>
        <taxon>Hexapoda</taxon>
        <taxon>Insecta</taxon>
        <taxon>Pterygota</taxon>
        <taxon>Neoptera</taxon>
        <taxon>Endopterygota</taxon>
        <taxon>Coleoptera</taxon>
        <taxon>Polyphaga</taxon>
        <taxon>Scarabaeiformia</taxon>
        <taxon>Scarabaeidae</taxon>
        <taxon>Rutelinae</taxon>
        <taxon>Popillia</taxon>
    </lineage>
</organism>
<keyword evidence="2" id="KW-1185">Reference proteome</keyword>
<reference evidence="1 2" key="1">
    <citation type="journal article" date="2024" name="BMC Genomics">
        <title>De novo assembly and annotation of Popillia japonica's genome with initial clues to its potential as an invasive pest.</title>
        <authorList>
            <person name="Cucini C."/>
            <person name="Boschi S."/>
            <person name="Funari R."/>
            <person name="Cardaioli E."/>
            <person name="Iannotti N."/>
            <person name="Marturano G."/>
            <person name="Paoli F."/>
            <person name="Bruttini M."/>
            <person name="Carapelli A."/>
            <person name="Frati F."/>
            <person name="Nardi F."/>
        </authorList>
    </citation>
    <scope>NUCLEOTIDE SEQUENCE [LARGE SCALE GENOMIC DNA]</scope>
    <source>
        <strain evidence="1">DMR45628</strain>
    </source>
</reference>
<dbReference type="Proteomes" id="UP001458880">
    <property type="component" value="Unassembled WGS sequence"/>
</dbReference>